<accession>A0A8J3ZNQ1</accession>
<feature type="compositionally biased region" description="Low complexity" evidence="1">
    <location>
        <begin position="12"/>
        <end position="23"/>
    </location>
</feature>
<protein>
    <submittedName>
        <fullName evidence="2">Uncharacterized protein</fullName>
    </submittedName>
</protein>
<keyword evidence="3" id="KW-1185">Reference proteome</keyword>
<organism evidence="2 3">
    <name type="scientific">Virgisporangium aurantiacum</name>
    <dbReference type="NCBI Taxonomy" id="175570"/>
    <lineage>
        <taxon>Bacteria</taxon>
        <taxon>Bacillati</taxon>
        <taxon>Actinomycetota</taxon>
        <taxon>Actinomycetes</taxon>
        <taxon>Micromonosporales</taxon>
        <taxon>Micromonosporaceae</taxon>
        <taxon>Virgisporangium</taxon>
    </lineage>
</organism>
<evidence type="ECO:0000256" key="1">
    <source>
        <dbReference type="SAM" id="MobiDB-lite"/>
    </source>
</evidence>
<sequence length="56" mass="5977">MDSFWDALEAMPAAADGDGQQPDDGWDGHFGRPDDRARIPVRLPPLSAPLDITASG</sequence>
<dbReference type="AlphaFoldDB" id="A0A8J3ZNQ1"/>
<dbReference type="Proteomes" id="UP000612585">
    <property type="component" value="Unassembled WGS sequence"/>
</dbReference>
<feature type="compositionally biased region" description="Basic and acidic residues" evidence="1">
    <location>
        <begin position="26"/>
        <end position="38"/>
    </location>
</feature>
<proteinExistence type="predicted"/>
<comment type="caution">
    <text evidence="2">The sequence shown here is derived from an EMBL/GenBank/DDBJ whole genome shotgun (WGS) entry which is preliminary data.</text>
</comment>
<evidence type="ECO:0000313" key="2">
    <source>
        <dbReference type="EMBL" id="GIJ65033.1"/>
    </source>
</evidence>
<feature type="region of interest" description="Disordered" evidence="1">
    <location>
        <begin position="1"/>
        <end position="56"/>
    </location>
</feature>
<gene>
    <name evidence="2" type="ORF">Vau01_125490</name>
</gene>
<name>A0A8J3ZNQ1_9ACTN</name>
<dbReference type="EMBL" id="BOPG01000153">
    <property type="protein sequence ID" value="GIJ65033.1"/>
    <property type="molecule type" value="Genomic_DNA"/>
</dbReference>
<evidence type="ECO:0000313" key="3">
    <source>
        <dbReference type="Proteomes" id="UP000612585"/>
    </source>
</evidence>
<reference evidence="2" key="1">
    <citation type="submission" date="2021-01" db="EMBL/GenBank/DDBJ databases">
        <title>Whole genome shotgun sequence of Virgisporangium aurantiacum NBRC 16421.</title>
        <authorList>
            <person name="Komaki H."/>
            <person name="Tamura T."/>
        </authorList>
    </citation>
    <scope>NUCLEOTIDE SEQUENCE</scope>
    <source>
        <strain evidence="2">NBRC 16421</strain>
    </source>
</reference>